<sequence>MENDKHSLDHLKNDEIIEKRREIWRGKLKRVEI</sequence>
<gene>
    <name evidence="1" type="ORF">T02_12888</name>
</gene>
<evidence type="ECO:0000313" key="1">
    <source>
        <dbReference type="EMBL" id="KRZ43957.1"/>
    </source>
</evidence>
<comment type="caution">
    <text evidence="1">The sequence shown here is derived from an EMBL/GenBank/DDBJ whole genome shotgun (WGS) entry which is preliminary data.</text>
</comment>
<dbReference type="AlphaFoldDB" id="A0A0V1KAK7"/>
<dbReference type="Proteomes" id="UP000054721">
    <property type="component" value="Unassembled WGS sequence"/>
</dbReference>
<protein>
    <submittedName>
        <fullName evidence="1">Uncharacterized protein</fullName>
    </submittedName>
</protein>
<organism evidence="1 2">
    <name type="scientific">Trichinella nativa</name>
    <dbReference type="NCBI Taxonomy" id="6335"/>
    <lineage>
        <taxon>Eukaryota</taxon>
        <taxon>Metazoa</taxon>
        <taxon>Ecdysozoa</taxon>
        <taxon>Nematoda</taxon>
        <taxon>Enoplea</taxon>
        <taxon>Dorylaimia</taxon>
        <taxon>Trichinellida</taxon>
        <taxon>Trichinellidae</taxon>
        <taxon>Trichinella</taxon>
    </lineage>
</organism>
<evidence type="ECO:0000313" key="2">
    <source>
        <dbReference type="Proteomes" id="UP000054721"/>
    </source>
</evidence>
<accession>A0A0V1KAK7</accession>
<dbReference type="EMBL" id="JYDW01003544">
    <property type="protein sequence ID" value="KRZ43957.1"/>
    <property type="molecule type" value="Genomic_DNA"/>
</dbReference>
<name>A0A0V1KAK7_9BILA</name>
<reference evidence="1 2" key="1">
    <citation type="submission" date="2015-05" db="EMBL/GenBank/DDBJ databases">
        <title>Evolution of Trichinella species and genotypes.</title>
        <authorList>
            <person name="Korhonen P.K."/>
            <person name="Edoardo P."/>
            <person name="Giuseppe L.R."/>
            <person name="Gasser R.B."/>
        </authorList>
    </citation>
    <scope>NUCLEOTIDE SEQUENCE [LARGE SCALE GENOMIC DNA]</scope>
    <source>
        <strain evidence="1">ISS10</strain>
    </source>
</reference>
<keyword evidence="2" id="KW-1185">Reference proteome</keyword>
<proteinExistence type="predicted"/>